<dbReference type="RefSeq" id="WP_072833422.1">
    <property type="nucleotide sequence ID" value="NZ_FQUU01000001.1"/>
</dbReference>
<dbReference type="PROSITE" id="PS51257">
    <property type="entry name" value="PROKAR_LIPOPROTEIN"/>
    <property type="match status" value="1"/>
</dbReference>
<feature type="chain" id="PRO_5012115404" evidence="1">
    <location>
        <begin position="24"/>
        <end position="436"/>
    </location>
</feature>
<dbReference type="STRING" id="1121884.SAMN02745131_00264"/>
<dbReference type="OrthoDB" id="677490at2"/>
<evidence type="ECO:0000313" key="2">
    <source>
        <dbReference type="EMBL" id="SHE36848.1"/>
    </source>
</evidence>
<dbReference type="AlphaFoldDB" id="A0A1M4SXE8"/>
<gene>
    <name evidence="2" type="ORF">SAMN02745131_00264</name>
</gene>
<accession>A0A1M4SXE8</accession>
<dbReference type="Proteomes" id="UP000184048">
    <property type="component" value="Unassembled WGS sequence"/>
</dbReference>
<name>A0A1M4SXE8_9BACT</name>
<evidence type="ECO:0000313" key="3">
    <source>
        <dbReference type="Proteomes" id="UP000184048"/>
    </source>
</evidence>
<protein>
    <submittedName>
        <fullName evidence="2">Uncharacterized protein</fullName>
    </submittedName>
</protein>
<keyword evidence="1" id="KW-0732">Signal</keyword>
<sequence>MKNLSTLCITVLLFSILSLYSCQKEQSFEQNQSGATGGNNSFIPGWTFKNNDKTFTGCVDTAYFDQSTGIKVLSIEGSDAPGNAFMIFLYSPSGNITKTTYTGAQGSGIIVSDSTGNTYISGATASTFSFTVTAITDTSISGNFSASLTDPVTNAAYMITSGTVNALIGKANGCSQNTGGNTGGGTGGGTGGNTGGNTGSTSEYTLVSSGTACADVSLEGNYNTGVALTSANKAIIQVNVIKTGTWNITSETVNGIKFSGSGTFSTTGAQSIILSGSGTPAETGSFDFPFSTGTADCNFTVSVIGAGTASCNPTDNTANFSSVGTVSFYSVAHDPNVGGYTITANGMGGDLSLQFAGTTQPKPGVYHVKQVGGASAVDDVAVYAVAGSILWQSSQGNVYVTVTNNKVTAVICDVPFSGSLGGPSFTTKLTAKITEK</sequence>
<keyword evidence="3" id="KW-1185">Reference proteome</keyword>
<organism evidence="2 3">
    <name type="scientific">Flavisolibacter ginsengisoli DSM 18119</name>
    <dbReference type="NCBI Taxonomy" id="1121884"/>
    <lineage>
        <taxon>Bacteria</taxon>
        <taxon>Pseudomonadati</taxon>
        <taxon>Bacteroidota</taxon>
        <taxon>Chitinophagia</taxon>
        <taxon>Chitinophagales</taxon>
        <taxon>Chitinophagaceae</taxon>
        <taxon>Flavisolibacter</taxon>
    </lineage>
</organism>
<evidence type="ECO:0000256" key="1">
    <source>
        <dbReference type="SAM" id="SignalP"/>
    </source>
</evidence>
<reference evidence="2 3" key="1">
    <citation type="submission" date="2016-11" db="EMBL/GenBank/DDBJ databases">
        <authorList>
            <person name="Jaros S."/>
            <person name="Januszkiewicz K."/>
            <person name="Wedrychowicz H."/>
        </authorList>
    </citation>
    <scope>NUCLEOTIDE SEQUENCE [LARGE SCALE GENOMIC DNA]</scope>
    <source>
        <strain evidence="2 3">DSM 18119</strain>
    </source>
</reference>
<dbReference type="EMBL" id="FQUU01000001">
    <property type="protein sequence ID" value="SHE36848.1"/>
    <property type="molecule type" value="Genomic_DNA"/>
</dbReference>
<feature type="signal peptide" evidence="1">
    <location>
        <begin position="1"/>
        <end position="23"/>
    </location>
</feature>
<proteinExistence type="predicted"/>